<feature type="domain" description="WH1" evidence="1">
    <location>
        <begin position="1"/>
        <end position="109"/>
    </location>
</feature>
<dbReference type="PANTHER" id="PTHR11202">
    <property type="entry name" value="SPROUTY-RELATED, EVH1 DOMAIN-CONTAINING PROTEIN FAMILY MEMBER"/>
    <property type="match status" value="1"/>
</dbReference>
<sequence>MEGGDCWAVVMTRDDSSGGWLAQDGGALSRVGVCRLLPPELTPSLFILHWHSPMLVILDCPLRKDLVYTIATPTFHHWKVEDRRCGLSFQSPADARAFDRGVRKAIEDLAEGAYVTPASRSTEGELGDDDVFTVSIFI</sequence>
<evidence type="ECO:0000259" key="1">
    <source>
        <dbReference type="PROSITE" id="PS50229"/>
    </source>
</evidence>
<organism evidence="2 3">
    <name type="scientific">Neogobius melanostomus</name>
    <name type="common">round goby</name>
    <dbReference type="NCBI Taxonomy" id="47308"/>
    <lineage>
        <taxon>Eukaryota</taxon>
        <taxon>Metazoa</taxon>
        <taxon>Chordata</taxon>
        <taxon>Craniata</taxon>
        <taxon>Vertebrata</taxon>
        <taxon>Euteleostomi</taxon>
        <taxon>Actinopterygii</taxon>
        <taxon>Neopterygii</taxon>
        <taxon>Teleostei</taxon>
        <taxon>Neoteleostei</taxon>
        <taxon>Acanthomorphata</taxon>
        <taxon>Gobiaria</taxon>
        <taxon>Gobiiformes</taxon>
        <taxon>Gobioidei</taxon>
        <taxon>Gobiidae</taxon>
        <taxon>Benthophilinae</taxon>
        <taxon>Neogobiini</taxon>
        <taxon>Neogobius</taxon>
    </lineage>
</organism>
<dbReference type="Gene3D" id="2.30.29.30">
    <property type="entry name" value="Pleckstrin-homology domain (PH domain)/Phosphotyrosine-binding domain (PTB)"/>
    <property type="match status" value="1"/>
</dbReference>
<dbReference type="GO" id="GO:0043409">
    <property type="term" value="P:negative regulation of MAPK cascade"/>
    <property type="evidence" value="ECO:0007669"/>
    <property type="project" value="TreeGrafter"/>
</dbReference>
<keyword evidence="3" id="KW-1185">Reference proteome</keyword>
<reference evidence="2" key="2">
    <citation type="submission" date="2025-09" db="UniProtKB">
        <authorList>
            <consortium name="Ensembl"/>
        </authorList>
    </citation>
    <scope>IDENTIFICATION</scope>
</reference>
<name>A0A8C6UGV4_9GOBI</name>
<dbReference type="SUPFAM" id="SSF50729">
    <property type="entry name" value="PH domain-like"/>
    <property type="match status" value="1"/>
</dbReference>
<dbReference type="PANTHER" id="PTHR11202:SF11">
    <property type="entry name" value="SPROUTY-RELATED, EVH1 DOMAIN-CONTAINING PROTEIN 2"/>
    <property type="match status" value="1"/>
</dbReference>
<dbReference type="InterPro" id="IPR041937">
    <property type="entry name" value="SPRE_EVH1"/>
</dbReference>
<dbReference type="CDD" id="cd10574">
    <property type="entry name" value="EVH1_SPRED-like"/>
    <property type="match status" value="1"/>
</dbReference>
<protein>
    <submittedName>
        <fullName evidence="2">Sprouty related EVH1 domain containing 2</fullName>
    </submittedName>
</protein>
<dbReference type="SMART" id="SM00461">
    <property type="entry name" value="WH1"/>
    <property type="match status" value="1"/>
</dbReference>
<accession>A0A8C6UGV4</accession>
<dbReference type="AlphaFoldDB" id="A0A8C6UGV4"/>
<dbReference type="PROSITE" id="PS50229">
    <property type="entry name" value="WH1"/>
    <property type="match status" value="1"/>
</dbReference>
<evidence type="ECO:0000313" key="3">
    <source>
        <dbReference type="Proteomes" id="UP000694523"/>
    </source>
</evidence>
<dbReference type="GO" id="GO:0019901">
    <property type="term" value="F:protein kinase binding"/>
    <property type="evidence" value="ECO:0007669"/>
    <property type="project" value="TreeGrafter"/>
</dbReference>
<dbReference type="Proteomes" id="UP000694523">
    <property type="component" value="Unplaced"/>
</dbReference>
<dbReference type="InterPro" id="IPR000697">
    <property type="entry name" value="WH1/EVH1_dom"/>
</dbReference>
<proteinExistence type="predicted"/>
<dbReference type="Pfam" id="PF00568">
    <property type="entry name" value="WH1"/>
    <property type="match status" value="1"/>
</dbReference>
<reference evidence="2" key="1">
    <citation type="submission" date="2025-08" db="UniProtKB">
        <authorList>
            <consortium name="Ensembl"/>
        </authorList>
    </citation>
    <scope>IDENTIFICATION</scope>
</reference>
<dbReference type="InterPro" id="IPR011993">
    <property type="entry name" value="PH-like_dom_sf"/>
</dbReference>
<dbReference type="Ensembl" id="ENSNMLT00000040297.1">
    <property type="protein sequence ID" value="ENSNMLP00000036159.1"/>
    <property type="gene ID" value="ENSNMLG00000022444.1"/>
</dbReference>
<evidence type="ECO:0000313" key="2">
    <source>
        <dbReference type="Ensembl" id="ENSNMLP00000036159.1"/>
    </source>
</evidence>